<evidence type="ECO:0000256" key="5">
    <source>
        <dbReference type="ARBA" id="ARBA00013035"/>
    </source>
</evidence>
<dbReference type="PRINTS" id="PR00834">
    <property type="entry name" value="PROTEASES2C"/>
</dbReference>
<dbReference type="InterPro" id="IPR011782">
    <property type="entry name" value="Pept_S1C_Do"/>
</dbReference>
<comment type="function">
    <text evidence="2">Might be efficient in the degradation of transiently denatured and unfolded proteins which accumulate in the periplasm following stress conditions.</text>
</comment>
<evidence type="ECO:0000256" key="14">
    <source>
        <dbReference type="ARBA" id="ARBA00032850"/>
    </source>
</evidence>
<keyword evidence="9" id="KW-0677">Repeat</keyword>
<name>A0AA37T9S3_9GAMM</name>
<evidence type="ECO:0000256" key="6">
    <source>
        <dbReference type="ARBA" id="ARBA00013958"/>
    </source>
</evidence>
<proteinExistence type="inferred from homology"/>
<sequence>MLWRQVPLAFVLMIGAMIVHAQRLPDFSELVEESSPAVVKITTVAKSGRGITLNRPDMEQIPEIFRYFFDPRKIPEREQRSMGSGFILSHDGYVLTNNHVIDGADEITVRLLDRREFEATLVGTDKRSDLALLKIDAERLPHLDFADPEEIQVGEWVLAIGSPFGLDFSASVGIVSAIGRSIPTEENENYVPFIQTDVAINPGNSGGPLFNLKGEVVGINSQIYTRSGGSIGLSFAIPASVAIDVVEQLKSKGVVERGWLGVMIQEVDKDLARSFGLRKPQGALVARVEAGSPADKSGLKVGDIILSFDGKSIKQSGDLPHAVGMVTPGEKAIAEIIREGDRKRVPVMVGALGGGATVAGLSNSSKSVDSLLGVQVESLPDELKREWNLDTGVLVKAIDPNGAAAGAGLRVGDVITQIGFTAIQNVDDFGLVESQLEREALLPIRFIRQGRPVFRTITTPK</sequence>
<keyword evidence="12" id="KW-0720">Serine protease</keyword>
<reference evidence="18 19" key="1">
    <citation type="journal article" date="2014" name="Int. J. Syst. Evol. Microbiol.">
        <title>Complete genome sequence of Corynebacterium casei LMG S-19264T (=DSM 44701T), isolated from a smear-ripened cheese.</title>
        <authorList>
            <consortium name="US DOE Joint Genome Institute (JGI-PGF)"/>
            <person name="Walter F."/>
            <person name="Albersmeier A."/>
            <person name="Kalinowski J."/>
            <person name="Ruckert C."/>
        </authorList>
    </citation>
    <scope>NUCLEOTIDE SEQUENCE [LARGE SCALE GENOMIC DNA]</scope>
    <source>
        <strain evidence="18 19">NBRC 110095</strain>
    </source>
</reference>
<comment type="caution">
    <text evidence="18">The sequence shown here is derived from an EMBL/GenBank/DDBJ whole genome shotgun (WGS) entry which is preliminary data.</text>
</comment>
<evidence type="ECO:0000256" key="1">
    <source>
        <dbReference type="ARBA" id="ARBA00001772"/>
    </source>
</evidence>
<evidence type="ECO:0000256" key="3">
    <source>
        <dbReference type="ARBA" id="ARBA00004418"/>
    </source>
</evidence>
<dbReference type="EMBL" id="BSPD01000056">
    <property type="protein sequence ID" value="GLS26576.1"/>
    <property type="molecule type" value="Genomic_DNA"/>
</dbReference>
<dbReference type="InterPro" id="IPR036034">
    <property type="entry name" value="PDZ_sf"/>
</dbReference>
<dbReference type="CDD" id="cd10839">
    <property type="entry name" value="cpPDZ1_DegP-like"/>
    <property type="match status" value="1"/>
</dbReference>
<evidence type="ECO:0000313" key="19">
    <source>
        <dbReference type="Proteomes" id="UP001156870"/>
    </source>
</evidence>
<evidence type="ECO:0000256" key="7">
    <source>
        <dbReference type="ARBA" id="ARBA00022670"/>
    </source>
</evidence>
<dbReference type="NCBIfam" id="TIGR02037">
    <property type="entry name" value="degP_htrA_DO"/>
    <property type="match status" value="1"/>
</dbReference>
<evidence type="ECO:0000256" key="11">
    <source>
        <dbReference type="ARBA" id="ARBA00022801"/>
    </source>
</evidence>
<feature type="domain" description="PDZ" evidence="17">
    <location>
        <begin position="358"/>
        <end position="426"/>
    </location>
</feature>
<keyword evidence="8" id="KW-0732">Signal</keyword>
<keyword evidence="13" id="KW-0346">Stress response</keyword>
<accession>A0AA37T9S3</accession>
<dbReference type="SUPFAM" id="SSF50156">
    <property type="entry name" value="PDZ domain-like"/>
    <property type="match status" value="2"/>
</dbReference>
<comment type="similarity">
    <text evidence="4">Belongs to the peptidase S1C family.</text>
</comment>
<dbReference type="SUPFAM" id="SSF50494">
    <property type="entry name" value="Trypsin-like serine proteases"/>
    <property type="match status" value="1"/>
</dbReference>
<dbReference type="PANTHER" id="PTHR22939:SF130">
    <property type="entry name" value="PERIPLASMIC SERINE ENDOPROTEASE DEGP-LIKE-RELATED"/>
    <property type="match status" value="1"/>
</dbReference>
<evidence type="ECO:0000256" key="9">
    <source>
        <dbReference type="ARBA" id="ARBA00022737"/>
    </source>
</evidence>
<feature type="active site" description="Charge relay system" evidence="15">
    <location>
        <position position="99"/>
    </location>
</feature>
<evidence type="ECO:0000256" key="12">
    <source>
        <dbReference type="ARBA" id="ARBA00022825"/>
    </source>
</evidence>
<dbReference type="InterPro" id="IPR001478">
    <property type="entry name" value="PDZ"/>
</dbReference>
<dbReference type="Gene3D" id="2.30.42.10">
    <property type="match status" value="2"/>
</dbReference>
<evidence type="ECO:0000259" key="17">
    <source>
        <dbReference type="PROSITE" id="PS50106"/>
    </source>
</evidence>
<dbReference type="InterPro" id="IPR001940">
    <property type="entry name" value="Peptidase_S1C"/>
</dbReference>
<feature type="active site" description="Charge relay system" evidence="15">
    <location>
        <position position="205"/>
    </location>
</feature>
<dbReference type="Pfam" id="PF13180">
    <property type="entry name" value="PDZ_2"/>
    <property type="match status" value="1"/>
</dbReference>
<dbReference type="AlphaFoldDB" id="A0AA37T9S3"/>
<dbReference type="GO" id="GO:0042597">
    <property type="term" value="C:periplasmic space"/>
    <property type="evidence" value="ECO:0007669"/>
    <property type="project" value="UniProtKB-SubCell"/>
</dbReference>
<feature type="binding site" evidence="16">
    <location>
        <position position="129"/>
    </location>
    <ligand>
        <name>substrate</name>
    </ligand>
</feature>
<dbReference type="EC" id="3.4.21.107" evidence="5"/>
<dbReference type="RefSeq" id="WP_416053935.1">
    <property type="nucleotide sequence ID" value="NZ_BSPD01000056.1"/>
</dbReference>
<keyword evidence="11" id="KW-0378">Hydrolase</keyword>
<feature type="binding site" evidence="16">
    <location>
        <position position="99"/>
    </location>
    <ligand>
        <name>substrate</name>
    </ligand>
</feature>
<evidence type="ECO:0000256" key="8">
    <source>
        <dbReference type="ARBA" id="ARBA00022729"/>
    </source>
</evidence>
<evidence type="ECO:0000256" key="2">
    <source>
        <dbReference type="ARBA" id="ARBA00002610"/>
    </source>
</evidence>
<feature type="binding site" evidence="16">
    <location>
        <begin position="203"/>
        <end position="205"/>
    </location>
    <ligand>
        <name>substrate</name>
    </ligand>
</feature>
<dbReference type="PANTHER" id="PTHR22939">
    <property type="entry name" value="SERINE PROTEASE FAMILY S1C HTRA-RELATED"/>
    <property type="match status" value="1"/>
</dbReference>
<dbReference type="GO" id="GO:0004252">
    <property type="term" value="F:serine-type endopeptidase activity"/>
    <property type="evidence" value="ECO:0007669"/>
    <property type="project" value="InterPro"/>
</dbReference>
<dbReference type="GO" id="GO:0006508">
    <property type="term" value="P:proteolysis"/>
    <property type="evidence" value="ECO:0007669"/>
    <property type="project" value="UniProtKB-KW"/>
</dbReference>
<feature type="active site" description="Charge relay system" evidence="15">
    <location>
        <position position="129"/>
    </location>
</feature>
<dbReference type="SMART" id="SM00228">
    <property type="entry name" value="PDZ"/>
    <property type="match status" value="2"/>
</dbReference>
<evidence type="ECO:0000256" key="16">
    <source>
        <dbReference type="PIRSR" id="PIRSR611782-2"/>
    </source>
</evidence>
<evidence type="ECO:0000256" key="15">
    <source>
        <dbReference type="PIRSR" id="PIRSR611782-1"/>
    </source>
</evidence>
<protein>
    <recommendedName>
        <fullName evidence="6">Probable periplasmic serine endoprotease DegP-like</fullName>
        <ecNumber evidence="5">3.4.21.107</ecNumber>
    </recommendedName>
    <alternativeName>
        <fullName evidence="14">Protease Do</fullName>
    </alternativeName>
</protein>
<evidence type="ECO:0000256" key="13">
    <source>
        <dbReference type="ARBA" id="ARBA00023016"/>
    </source>
</evidence>
<keyword evidence="19" id="KW-1185">Reference proteome</keyword>
<dbReference type="Pfam" id="PF00595">
    <property type="entry name" value="PDZ"/>
    <property type="match status" value="1"/>
</dbReference>
<dbReference type="Pfam" id="PF13365">
    <property type="entry name" value="Trypsin_2"/>
    <property type="match status" value="1"/>
</dbReference>
<dbReference type="InterPro" id="IPR009003">
    <property type="entry name" value="Peptidase_S1_PA"/>
</dbReference>
<dbReference type="Gene3D" id="2.40.10.120">
    <property type="match status" value="1"/>
</dbReference>
<evidence type="ECO:0000256" key="4">
    <source>
        <dbReference type="ARBA" id="ARBA00010541"/>
    </source>
</evidence>
<keyword evidence="7 18" id="KW-0645">Protease</keyword>
<comment type="subcellular location">
    <subcellularLocation>
        <location evidence="3">Periplasm</location>
    </subcellularLocation>
</comment>
<dbReference type="Proteomes" id="UP001156870">
    <property type="component" value="Unassembled WGS sequence"/>
</dbReference>
<gene>
    <name evidence="18" type="primary">mucD</name>
    <name evidence="18" type="ORF">GCM10007877_22920</name>
</gene>
<evidence type="ECO:0000313" key="18">
    <source>
        <dbReference type="EMBL" id="GLS26576.1"/>
    </source>
</evidence>
<feature type="domain" description="PDZ" evidence="17">
    <location>
        <begin position="244"/>
        <end position="314"/>
    </location>
</feature>
<dbReference type="PROSITE" id="PS50106">
    <property type="entry name" value="PDZ"/>
    <property type="match status" value="2"/>
</dbReference>
<comment type="catalytic activity">
    <reaction evidence="1">
        <text>Acts on substrates that are at least partially unfolded. The cleavage site P1 residue is normally between a pair of hydrophobic residues, such as Val-|-Val.</text>
        <dbReference type="EC" id="3.4.21.107"/>
    </reaction>
</comment>
<keyword evidence="10" id="KW-0574">Periplasm</keyword>
<organism evidence="18 19">
    <name type="scientific">Marinibactrum halimedae</name>
    <dbReference type="NCBI Taxonomy" id="1444977"/>
    <lineage>
        <taxon>Bacteria</taxon>
        <taxon>Pseudomonadati</taxon>
        <taxon>Pseudomonadota</taxon>
        <taxon>Gammaproteobacteria</taxon>
        <taxon>Cellvibrionales</taxon>
        <taxon>Cellvibrionaceae</taxon>
        <taxon>Marinibactrum</taxon>
    </lineage>
</organism>
<evidence type="ECO:0000256" key="10">
    <source>
        <dbReference type="ARBA" id="ARBA00022764"/>
    </source>
</evidence>